<feature type="compositionally biased region" description="Polar residues" evidence="1">
    <location>
        <begin position="100"/>
        <end position="112"/>
    </location>
</feature>
<feature type="compositionally biased region" description="Acidic residues" evidence="1">
    <location>
        <begin position="227"/>
        <end position="241"/>
    </location>
</feature>
<dbReference type="Proteomes" id="UP000294933">
    <property type="component" value="Unassembled WGS sequence"/>
</dbReference>
<feature type="region of interest" description="Disordered" evidence="1">
    <location>
        <begin position="1"/>
        <end position="291"/>
    </location>
</feature>
<accession>A0A4Y7QB98</accession>
<name>A0A4Y7QB98_9AGAM</name>
<keyword evidence="4" id="KW-1185">Reference proteome</keyword>
<dbReference type="InterPro" id="IPR045168">
    <property type="entry name" value="YTH_prot"/>
</dbReference>
<dbReference type="Gene3D" id="3.10.590.10">
    <property type="entry name" value="ph1033 like domains"/>
    <property type="match status" value="1"/>
</dbReference>
<evidence type="ECO:0000259" key="2">
    <source>
        <dbReference type="PROSITE" id="PS50882"/>
    </source>
</evidence>
<dbReference type="VEuPathDB" id="FungiDB:BD410DRAFT_69589"/>
<feature type="compositionally biased region" description="Polar residues" evidence="1">
    <location>
        <begin position="265"/>
        <end position="282"/>
    </location>
</feature>
<feature type="compositionally biased region" description="Low complexity" evidence="1">
    <location>
        <begin position="87"/>
        <end position="98"/>
    </location>
</feature>
<feature type="compositionally biased region" description="Low complexity" evidence="1">
    <location>
        <begin position="712"/>
        <end position="740"/>
    </location>
</feature>
<dbReference type="PANTHER" id="PTHR12357">
    <property type="entry name" value="YTH YT521-B HOMOLOGY DOMAIN-CONTAINING"/>
    <property type="match status" value="1"/>
</dbReference>
<feature type="region of interest" description="Disordered" evidence="1">
    <location>
        <begin position="710"/>
        <end position="740"/>
    </location>
</feature>
<sequence length="807" mass="87279">MSNQPAHPSPPPIPNSPPSGGVRRHHTISASSRTARAGARIAESEESQQTWKDDEVVDPDWVGGVGAVGEKSAGLHRQSSLPTRYNRAFQRAGQAARQPGTLTPRTMNSLSAITAEHGHEGEEEEWEKEIQVWGNEDEDGQSAQEHNLAHQLLDSQSQGSSHSPISPQFAQIPSPPPASANVRRHQSLTYGAAGGPRRVATGLKRSGTLQAQIERPGADHSPSPPSNEEDLVEEQPPTEEDYYIHEQQAQLQNQYNASAVGRSSPWRSQTNDWRGNLGNNAGMQGGNGSSAIDDVQRALSALDVSGNNQSHLMQGAGYQAQVPAALGGAAQTSGAPRFNQYQQQQQQQQQSQPQQYQQQQGAGMRRGDNGNGNSINSRSGKLQLVTDFDGKSSGPVSAGATVPPIGHGVPLQQQPVHVQQRGGVQRDERTFPVSASSAPSWDQKDRVLSTRTSNPNLYTAGYGNNNMGLPPNPPLPAQYLNQQGGQAPRLGVMTTLGQGGQIQGQGQTQGAAAGAAGGQQGSGFIGSPIDIPTLIATKGYNPVEFDIRPAFARYFVIKSYTEDDVHKSLKYEIWSSTDPGNKRLDKAFKETAGRGPIYLFFSVNASGHFCGMAEMLTPVDHTRSSTVWASDKWKGVFKVRWIFVRDIPNANLRHIRLNNTQERKPVTNSRDTQELLPDAGQEMLRIFFSHPARTSLLQDFAFYELQSMQRVQQQGPSSPTQGPATAQQPQQQVAAQGQQQHPFAMANPASMAYPSGAHLAMPPMGAPMMQMQMNSQYTHPHTIQSVMRNPSPIPVTQAGYMGMGGGF</sequence>
<evidence type="ECO:0000313" key="4">
    <source>
        <dbReference type="Proteomes" id="UP000294933"/>
    </source>
</evidence>
<protein>
    <submittedName>
        <fullName evidence="3">YTH-domain-containing protein</fullName>
    </submittedName>
</protein>
<dbReference type="EMBL" id="ML170165">
    <property type="protein sequence ID" value="TDL24957.1"/>
    <property type="molecule type" value="Genomic_DNA"/>
</dbReference>
<feature type="compositionally biased region" description="Polar residues" evidence="1">
    <location>
        <begin position="247"/>
        <end position="257"/>
    </location>
</feature>
<dbReference type="Pfam" id="PF04146">
    <property type="entry name" value="YTH"/>
    <property type="match status" value="1"/>
</dbReference>
<reference evidence="3 4" key="1">
    <citation type="submission" date="2018-06" db="EMBL/GenBank/DDBJ databases">
        <title>A transcriptomic atlas of mushroom development highlights an independent origin of complex multicellularity.</title>
        <authorList>
            <consortium name="DOE Joint Genome Institute"/>
            <person name="Krizsan K."/>
            <person name="Almasi E."/>
            <person name="Merenyi Z."/>
            <person name="Sahu N."/>
            <person name="Viragh M."/>
            <person name="Koszo T."/>
            <person name="Mondo S."/>
            <person name="Kiss B."/>
            <person name="Balint B."/>
            <person name="Kues U."/>
            <person name="Barry K."/>
            <person name="Hegedus J.C."/>
            <person name="Henrissat B."/>
            <person name="Johnson J."/>
            <person name="Lipzen A."/>
            <person name="Ohm R."/>
            <person name="Nagy I."/>
            <person name="Pangilinan J."/>
            <person name="Yan J."/>
            <person name="Xiong Y."/>
            <person name="Grigoriev I.V."/>
            <person name="Hibbett D.S."/>
            <person name="Nagy L.G."/>
        </authorList>
    </citation>
    <scope>NUCLEOTIDE SEQUENCE [LARGE SCALE GENOMIC DNA]</scope>
    <source>
        <strain evidence="3 4">SZMC22713</strain>
    </source>
</reference>
<dbReference type="PROSITE" id="PS50882">
    <property type="entry name" value="YTH"/>
    <property type="match status" value="1"/>
</dbReference>
<feature type="compositionally biased region" description="Low complexity" evidence="1">
    <location>
        <begin position="371"/>
        <end position="380"/>
    </location>
</feature>
<dbReference type="CDD" id="cd21134">
    <property type="entry name" value="YTH"/>
    <property type="match status" value="1"/>
</dbReference>
<organism evidence="3 4">
    <name type="scientific">Rickenella mellea</name>
    <dbReference type="NCBI Taxonomy" id="50990"/>
    <lineage>
        <taxon>Eukaryota</taxon>
        <taxon>Fungi</taxon>
        <taxon>Dikarya</taxon>
        <taxon>Basidiomycota</taxon>
        <taxon>Agaricomycotina</taxon>
        <taxon>Agaricomycetes</taxon>
        <taxon>Hymenochaetales</taxon>
        <taxon>Rickenellaceae</taxon>
        <taxon>Rickenella</taxon>
    </lineage>
</organism>
<evidence type="ECO:0000313" key="3">
    <source>
        <dbReference type="EMBL" id="TDL24957.1"/>
    </source>
</evidence>
<dbReference type="GO" id="GO:1990247">
    <property type="term" value="F:N6-methyladenosine-containing RNA reader activity"/>
    <property type="evidence" value="ECO:0007669"/>
    <property type="project" value="TreeGrafter"/>
</dbReference>
<feature type="compositionally biased region" description="Low complexity" evidence="1">
    <location>
        <begin position="340"/>
        <end position="360"/>
    </location>
</feature>
<dbReference type="STRING" id="50990.A0A4Y7QB98"/>
<feature type="compositionally biased region" description="Low complexity" evidence="1">
    <location>
        <begin position="407"/>
        <end position="423"/>
    </location>
</feature>
<dbReference type="InterPro" id="IPR007275">
    <property type="entry name" value="YTH_domain"/>
</dbReference>
<feature type="region of interest" description="Disordered" evidence="1">
    <location>
        <begin position="327"/>
        <end position="455"/>
    </location>
</feature>
<feature type="compositionally biased region" description="Low complexity" evidence="1">
    <location>
        <begin position="150"/>
        <end position="168"/>
    </location>
</feature>
<dbReference type="GO" id="GO:0003729">
    <property type="term" value="F:mRNA binding"/>
    <property type="evidence" value="ECO:0007669"/>
    <property type="project" value="TreeGrafter"/>
</dbReference>
<evidence type="ECO:0000256" key="1">
    <source>
        <dbReference type="SAM" id="MobiDB-lite"/>
    </source>
</evidence>
<dbReference type="GO" id="GO:0061157">
    <property type="term" value="P:mRNA destabilization"/>
    <property type="evidence" value="ECO:0007669"/>
    <property type="project" value="TreeGrafter"/>
</dbReference>
<proteinExistence type="predicted"/>
<gene>
    <name evidence="3" type="ORF">BD410DRAFT_69589</name>
</gene>
<dbReference type="PANTHER" id="PTHR12357:SF89">
    <property type="entry name" value="YTH DOMAIN-CONTAINING FAMILY PROTEIN"/>
    <property type="match status" value="1"/>
</dbReference>
<dbReference type="GO" id="GO:0005737">
    <property type="term" value="C:cytoplasm"/>
    <property type="evidence" value="ECO:0007669"/>
    <property type="project" value="TreeGrafter"/>
</dbReference>
<dbReference type="OrthoDB" id="306690at2759"/>
<dbReference type="AlphaFoldDB" id="A0A4Y7QB98"/>
<feature type="compositionally biased region" description="Pro residues" evidence="1">
    <location>
        <begin position="7"/>
        <end position="17"/>
    </location>
</feature>
<feature type="domain" description="YTH" evidence="2">
    <location>
        <begin position="552"/>
        <end position="687"/>
    </location>
</feature>
<feature type="compositionally biased region" description="Low complexity" evidence="1">
    <location>
        <begin position="28"/>
        <end position="41"/>
    </location>
</feature>